<protein>
    <recommendedName>
        <fullName evidence="3">Polymer-forming cytoskeletal protein</fullName>
    </recommendedName>
</protein>
<accession>A0ABQ4MJH3</accession>
<reference evidence="1 2" key="1">
    <citation type="submission" date="2021-03" db="EMBL/GenBank/DDBJ databases">
        <title>Antimicrobial resistance genes in bacteria isolated from Japanese honey, and their potential for conferring macrolide and lincosamide resistance in the American foulbrood pathogen Paenibacillus larvae.</title>
        <authorList>
            <person name="Okamoto M."/>
            <person name="Kumagai M."/>
            <person name="Kanamori H."/>
            <person name="Takamatsu D."/>
        </authorList>
    </citation>
    <scope>NUCLEOTIDE SEQUENCE [LARGE SCALE GENOMIC DNA]</scope>
    <source>
        <strain evidence="1 2">J42TS3</strain>
    </source>
</reference>
<comment type="caution">
    <text evidence="1">The sequence shown here is derived from an EMBL/GenBank/DDBJ whole genome shotgun (WGS) entry which is preliminary data.</text>
</comment>
<sequence>MEDQKIKNLRINGMGQAAGGTYGKIGTDGIATLNGDTVCTTLTSNGTLKVKGSLQGEQLRANGKFNVEGSLAGEQLRVDGGMKIEGDLRAEHVDIHGMLTVGGSAFGETLETDGGLKLGGNAEFETFKVHGGFQVGGMLNAGNLDIFMAAVCRAKEIGGERIQVRKKLSTRNLLALFSPSLAVRLTADVIEGDDIDLEETKAEVVRGNSVRIGPGCEIGRVEYKDHYAVDPKATVGNSIQV</sequence>
<dbReference type="RefSeq" id="WP_211022604.1">
    <property type="nucleotide sequence ID" value="NZ_BOSL01000030.1"/>
</dbReference>
<keyword evidence="2" id="KW-1185">Reference proteome</keyword>
<gene>
    <name evidence="1" type="ORF">J42TS3_51140</name>
</gene>
<evidence type="ECO:0000313" key="1">
    <source>
        <dbReference type="EMBL" id="GIP56079.1"/>
    </source>
</evidence>
<evidence type="ECO:0008006" key="3">
    <source>
        <dbReference type="Google" id="ProtNLM"/>
    </source>
</evidence>
<evidence type="ECO:0000313" key="2">
    <source>
        <dbReference type="Proteomes" id="UP000679992"/>
    </source>
</evidence>
<dbReference type="Proteomes" id="UP000679992">
    <property type="component" value="Unassembled WGS sequence"/>
</dbReference>
<name>A0ABQ4MJH3_9BACL</name>
<dbReference type="EMBL" id="BOSL01000030">
    <property type="protein sequence ID" value="GIP56079.1"/>
    <property type="molecule type" value="Genomic_DNA"/>
</dbReference>
<proteinExistence type="predicted"/>
<organism evidence="1 2">
    <name type="scientific">Paenibacillus vini</name>
    <dbReference type="NCBI Taxonomy" id="1476024"/>
    <lineage>
        <taxon>Bacteria</taxon>
        <taxon>Bacillati</taxon>
        <taxon>Bacillota</taxon>
        <taxon>Bacilli</taxon>
        <taxon>Bacillales</taxon>
        <taxon>Paenibacillaceae</taxon>
        <taxon>Paenibacillus</taxon>
    </lineage>
</organism>